<evidence type="ECO:0000313" key="1">
    <source>
        <dbReference type="EMBL" id="KAI4313327.1"/>
    </source>
</evidence>
<dbReference type="EMBL" id="CM039436">
    <property type="protein sequence ID" value="KAI4313327.1"/>
    <property type="molecule type" value="Genomic_DNA"/>
</dbReference>
<proteinExistence type="predicted"/>
<gene>
    <name evidence="1" type="ORF">L6164_026313</name>
</gene>
<comment type="caution">
    <text evidence="1">The sequence shown here is derived from an EMBL/GenBank/DDBJ whole genome shotgun (WGS) entry which is preliminary data.</text>
</comment>
<reference evidence="1 2" key="1">
    <citation type="journal article" date="2022" name="DNA Res.">
        <title>Chromosomal-level genome assembly of the orchid tree Bauhinia variegata (Leguminosae; Cercidoideae) supports the allotetraploid origin hypothesis of Bauhinia.</title>
        <authorList>
            <person name="Zhong Y."/>
            <person name="Chen Y."/>
            <person name="Zheng D."/>
            <person name="Pang J."/>
            <person name="Liu Y."/>
            <person name="Luo S."/>
            <person name="Meng S."/>
            <person name="Qian L."/>
            <person name="Wei D."/>
            <person name="Dai S."/>
            <person name="Zhou R."/>
        </authorList>
    </citation>
    <scope>NUCLEOTIDE SEQUENCE [LARGE SCALE GENOMIC DNA]</scope>
    <source>
        <strain evidence="1">BV-YZ2020</strain>
    </source>
</reference>
<protein>
    <submittedName>
        <fullName evidence="1">Uncharacterized protein</fullName>
    </submittedName>
</protein>
<dbReference type="Proteomes" id="UP000828941">
    <property type="component" value="Chromosome 11"/>
</dbReference>
<evidence type="ECO:0000313" key="2">
    <source>
        <dbReference type="Proteomes" id="UP000828941"/>
    </source>
</evidence>
<keyword evidence="2" id="KW-1185">Reference proteome</keyword>
<organism evidence="1 2">
    <name type="scientific">Bauhinia variegata</name>
    <name type="common">Purple orchid tree</name>
    <name type="synonym">Phanera variegata</name>
    <dbReference type="NCBI Taxonomy" id="167791"/>
    <lineage>
        <taxon>Eukaryota</taxon>
        <taxon>Viridiplantae</taxon>
        <taxon>Streptophyta</taxon>
        <taxon>Embryophyta</taxon>
        <taxon>Tracheophyta</taxon>
        <taxon>Spermatophyta</taxon>
        <taxon>Magnoliopsida</taxon>
        <taxon>eudicotyledons</taxon>
        <taxon>Gunneridae</taxon>
        <taxon>Pentapetalae</taxon>
        <taxon>rosids</taxon>
        <taxon>fabids</taxon>
        <taxon>Fabales</taxon>
        <taxon>Fabaceae</taxon>
        <taxon>Cercidoideae</taxon>
        <taxon>Cercideae</taxon>
        <taxon>Bauhiniinae</taxon>
        <taxon>Bauhinia</taxon>
    </lineage>
</organism>
<name>A0ACB9LQB5_BAUVA</name>
<accession>A0ACB9LQB5</accession>
<sequence length="498" mass="57161">MHALIQDMGKEIVRKQSRLKPGGRSRLWWYKDILHVLEENMKFQSLSLLDLRESKILQEVPDISRLPNLTTLNLIGCINLTKIHDSVGHLVRLRELDATGCRNLEILPHFMKSTSLHRLELSGCYNLKNIPEKFESRTSIHLYGSIIVGPLGVVPRGFEYSALTIPGPSGKFALTSSVSMLPIVDKLVAGCHEWSSKVSSFAIQCCDFSDEVPVTWLSSFSNLAYLKPTYNDYHWIRRLFCAQFPCFSNLVGLDLTENFLTDEFLSTRLPWFPNLTELDLTANDFTVLPECVNQYRCLRKLVLNRCSMLREISGIPSSIKHLSAKDCFSLSSQSKSILQSHELHEGGGTFFLLPGSIPDWFHHYCRGSSLSFWFRKKFPLIALSLVLLRDWPYYGIVLVKVHVNGQEIECQTIPNFGYILRDHICLFDLKNIFESLWSQADAMQGRIKNGWNHVEIKVQPNGFRDLGWIKELGVYVYKQNPNIDDVRFTNPDREREDV</sequence>